<accession>A0AAU8L0A0</accession>
<name>A0AAU8L0A0_9CAUD</name>
<evidence type="ECO:0008006" key="2">
    <source>
        <dbReference type="Google" id="ProtNLM"/>
    </source>
</evidence>
<gene>
    <name evidence="1" type="ORF">vBCPPX44_13</name>
</gene>
<proteinExistence type="predicted"/>
<protein>
    <recommendedName>
        <fullName evidence="2">YvrJ family protein</fullName>
    </recommendedName>
</protein>
<reference evidence="1" key="1">
    <citation type="submission" date="2024-06" db="EMBL/GenBank/DDBJ databases">
        <authorList>
            <person name="Li M."/>
        </authorList>
    </citation>
    <scope>NUCLEOTIDE SEQUENCE</scope>
</reference>
<dbReference type="EMBL" id="PP869283">
    <property type="protein sequence ID" value="XCN28553.1"/>
    <property type="molecule type" value="Genomic_DNA"/>
</dbReference>
<organism evidence="1">
    <name type="scientific">Clostridium phage vB_CPP_X44</name>
    <dbReference type="NCBI Taxonomy" id="3232179"/>
    <lineage>
        <taxon>Viruses</taxon>
        <taxon>Duplodnaviria</taxon>
        <taxon>Heunggongvirae</taxon>
        <taxon>Uroviricota</taxon>
        <taxon>Caudoviricetes</taxon>
    </lineage>
</organism>
<sequence length="54" mass="6253">MNDLINLISNIGFPIVACLFMFNQNQKLTETITDLKVTLSGIEKRLEAWERKEI</sequence>
<evidence type="ECO:0000313" key="1">
    <source>
        <dbReference type="EMBL" id="XCN28553.1"/>
    </source>
</evidence>